<dbReference type="InterPro" id="IPR044144">
    <property type="entry name" value="SAF_UxaA/GarD"/>
</dbReference>
<dbReference type="GO" id="GO:0016829">
    <property type="term" value="F:lyase activity"/>
    <property type="evidence" value="ECO:0007669"/>
    <property type="project" value="UniProtKB-KW"/>
</dbReference>
<evidence type="ECO:0000313" key="5">
    <source>
        <dbReference type="EMBL" id="OWQ82962.1"/>
    </source>
</evidence>
<dbReference type="AlphaFoldDB" id="A0A246IS32"/>
<dbReference type="CDD" id="cd11613">
    <property type="entry name" value="SAF_AH_GD"/>
    <property type="match status" value="1"/>
</dbReference>
<dbReference type="OrthoDB" id="9804574at2"/>
<accession>A0A246IS32</accession>
<dbReference type="Pfam" id="PF20629">
    <property type="entry name" value="GD_AH_C"/>
    <property type="match status" value="1"/>
</dbReference>
<evidence type="ECO:0000256" key="3">
    <source>
        <dbReference type="SAM" id="MobiDB-lite"/>
    </source>
</evidence>
<gene>
    <name evidence="5" type="ORF">CDN99_27510</name>
</gene>
<dbReference type="PANTHER" id="PTHR30536:SF5">
    <property type="entry name" value="ALTRONATE DEHYDRATASE"/>
    <property type="match status" value="1"/>
</dbReference>
<dbReference type="Pfam" id="PF08666">
    <property type="entry name" value="SAF"/>
    <property type="match status" value="1"/>
</dbReference>
<protein>
    <submittedName>
        <fullName evidence="5">Galactonate dehydratase</fullName>
    </submittedName>
</protein>
<dbReference type="RefSeq" id="WP_088388831.1">
    <property type="nucleotide sequence ID" value="NZ_NIOF01000028.1"/>
</dbReference>
<dbReference type="EMBL" id="NIOF01000028">
    <property type="protein sequence ID" value="OWQ82962.1"/>
    <property type="molecule type" value="Genomic_DNA"/>
</dbReference>
<dbReference type="Proteomes" id="UP000197468">
    <property type="component" value="Unassembled WGS sequence"/>
</dbReference>
<feature type="domain" description="SAF" evidence="4">
    <location>
        <begin position="51"/>
        <end position="120"/>
    </location>
</feature>
<dbReference type="PANTHER" id="PTHR30536">
    <property type="entry name" value="ALTRONATE/GALACTARATE DEHYDRATASE"/>
    <property type="match status" value="1"/>
</dbReference>
<evidence type="ECO:0000313" key="6">
    <source>
        <dbReference type="Proteomes" id="UP000197468"/>
    </source>
</evidence>
<keyword evidence="2" id="KW-0456">Lyase</keyword>
<comment type="similarity">
    <text evidence="1">Belongs to the UxaA family.</text>
</comment>
<evidence type="ECO:0000259" key="4">
    <source>
        <dbReference type="SMART" id="SM00858"/>
    </source>
</evidence>
<proteinExistence type="inferred from homology"/>
<dbReference type="SMART" id="SM00858">
    <property type="entry name" value="SAF"/>
    <property type="match status" value="1"/>
</dbReference>
<evidence type="ECO:0000256" key="2">
    <source>
        <dbReference type="ARBA" id="ARBA00023239"/>
    </source>
</evidence>
<dbReference type="Pfam" id="PF04295">
    <property type="entry name" value="GD_AH_second"/>
    <property type="match status" value="1"/>
</dbReference>
<keyword evidence="6" id="KW-1185">Reference proteome</keyword>
<organism evidence="5 6">
    <name type="scientific">Roseateles aquatilis</name>
    <dbReference type="NCBI Taxonomy" id="431061"/>
    <lineage>
        <taxon>Bacteria</taxon>
        <taxon>Pseudomonadati</taxon>
        <taxon>Pseudomonadota</taxon>
        <taxon>Betaproteobacteria</taxon>
        <taxon>Burkholderiales</taxon>
        <taxon>Sphaerotilaceae</taxon>
        <taxon>Roseateles</taxon>
    </lineage>
</organism>
<dbReference type="InterPro" id="IPR013974">
    <property type="entry name" value="SAF"/>
</dbReference>
<reference evidence="5 6" key="1">
    <citation type="journal article" date="2008" name="Int. J. Syst. Evol. Microbiol.">
        <title>Description of Roseateles aquatilis sp. nov. and Roseateles terrae sp. nov., in the class Betaproteobacteria, and emended description of the genus Roseateles.</title>
        <authorList>
            <person name="Gomila M."/>
            <person name="Bowien B."/>
            <person name="Falsen E."/>
            <person name="Moore E.R."/>
            <person name="Lalucat J."/>
        </authorList>
    </citation>
    <scope>NUCLEOTIDE SEQUENCE [LARGE SCALE GENOMIC DNA]</scope>
    <source>
        <strain evidence="5 6">CCUG 48205</strain>
    </source>
</reference>
<comment type="caution">
    <text evidence="5">The sequence shown here is derived from an EMBL/GenBank/DDBJ whole genome shotgun (WGS) entry which is preliminary data.</text>
</comment>
<sequence length="545" mass="57105">MTPAIAASGATTASTAGAGSASSGATTSDAVAAATAATATASPLLRLHRDDNVLIARQVLGLGQTLPEFGLRLKAQVPAGHKIAARRIAAGEPVRKYNAVIGVAARDIEPGEHVHAHNIALVDFDRDPAFGADVTPIDYVPEAERATFMGIVRADGRVATRNFIGILASVNCSSTAINRIAAHFTPERLAAFPNVDGVVAFAQTSGCGMSSPSPHFDLLQRTIAGYARHPNLAGVLIVGLGCERNQVAGLVESQHLVAGRNLRTLVMQDTGGTRATIEAGIRAVEAMLPEANEVRRQPVSAAHLKIGLECGGSDGFSGIGANPALGAAMDLLVRHGGTAILSETPEIHGVEYMLTRRAVSAEVGQKLLDRLAWWEDYTRGHNGQFNGVVGPGNQAGGLANIFEKSLGSAMKGGTTPLQQVYQYAEPIEQPGFVFMDSPGYDPVATTGQIASGANLICFTTGRGSMFGSKPAPTIKLASNTPMFTRLEEDMDINCGQVIDGTLTIEQMGQRIFEHILRSASGEPTKSELLGLGDHEFVPWHLGIVS</sequence>
<name>A0A246IS32_9BURK</name>
<dbReference type="Gene3D" id="2.30.130.110">
    <property type="match status" value="1"/>
</dbReference>
<dbReference type="InterPro" id="IPR048332">
    <property type="entry name" value="GD_AH_C"/>
</dbReference>
<feature type="region of interest" description="Disordered" evidence="3">
    <location>
        <begin position="1"/>
        <end position="25"/>
    </location>
</feature>
<dbReference type="GO" id="GO:0019698">
    <property type="term" value="P:D-galacturonate catabolic process"/>
    <property type="evidence" value="ECO:0007669"/>
    <property type="project" value="TreeGrafter"/>
</dbReference>
<dbReference type="InterPro" id="IPR052172">
    <property type="entry name" value="UxaA_altronate/galactarate_dh"/>
</dbReference>
<dbReference type="InterPro" id="IPR007392">
    <property type="entry name" value="GD_AH_second"/>
</dbReference>
<evidence type="ECO:0000256" key="1">
    <source>
        <dbReference type="ARBA" id="ARBA00010986"/>
    </source>
</evidence>